<name>A0A4Q1KL89_9FLAO</name>
<comment type="caution">
    <text evidence="1">The sequence shown here is derived from an EMBL/GenBank/DDBJ whole genome shotgun (WGS) entry which is preliminary data.</text>
</comment>
<dbReference type="RefSeq" id="WP_164975445.1">
    <property type="nucleotide sequence ID" value="NZ_SBKQ01000011.1"/>
</dbReference>
<gene>
    <name evidence="1" type="ORF">EQG68_11510</name>
</gene>
<reference evidence="2" key="1">
    <citation type="submission" date="2019-01" db="EMBL/GenBank/DDBJ databases">
        <title>Cytophagaceae bacterium strain CAR-16.</title>
        <authorList>
            <person name="Chen W.-M."/>
        </authorList>
    </citation>
    <scope>NUCLEOTIDE SEQUENCE [LARGE SCALE GENOMIC DNA]</scope>
    <source>
        <strain evidence="2">ICH-30</strain>
    </source>
</reference>
<protein>
    <submittedName>
        <fullName evidence="1">Uncharacterized protein</fullName>
    </submittedName>
</protein>
<evidence type="ECO:0000313" key="1">
    <source>
        <dbReference type="EMBL" id="RXR30678.1"/>
    </source>
</evidence>
<organism evidence="1 2">
    <name type="scientific">Flavobacterium piscinae</name>
    <dbReference type="NCBI Taxonomy" id="2506424"/>
    <lineage>
        <taxon>Bacteria</taxon>
        <taxon>Pseudomonadati</taxon>
        <taxon>Bacteroidota</taxon>
        <taxon>Flavobacteriia</taxon>
        <taxon>Flavobacteriales</taxon>
        <taxon>Flavobacteriaceae</taxon>
        <taxon>Flavobacterium</taxon>
    </lineage>
</organism>
<proteinExistence type="predicted"/>
<dbReference type="Proteomes" id="UP000289734">
    <property type="component" value="Unassembled WGS sequence"/>
</dbReference>
<keyword evidence="2" id="KW-1185">Reference proteome</keyword>
<dbReference type="AlphaFoldDB" id="A0A4Q1KL89"/>
<evidence type="ECO:0000313" key="2">
    <source>
        <dbReference type="Proteomes" id="UP000289734"/>
    </source>
</evidence>
<accession>A0A4Q1KL89</accession>
<sequence>MIFDNKQFKVPYDSYVSVNNQVFDADVYIELPTEEKFSYSNCVVIFFIPDLPNRKYFQYNFYKTFSDKELKEADTKGYEPYGVYLFFKDEKFLEDFKRTNNFVV</sequence>
<dbReference type="EMBL" id="SBKQ01000011">
    <property type="protein sequence ID" value="RXR30678.1"/>
    <property type="molecule type" value="Genomic_DNA"/>
</dbReference>